<dbReference type="GO" id="GO:0005576">
    <property type="term" value="C:extracellular region"/>
    <property type="evidence" value="ECO:0007669"/>
    <property type="project" value="UniProtKB-SubCell"/>
</dbReference>
<proteinExistence type="inferred from homology"/>
<dbReference type="InterPro" id="IPR006799">
    <property type="entry name" value="AMH_N"/>
</dbReference>
<evidence type="ECO:0000256" key="5">
    <source>
        <dbReference type="RuleBase" id="RU000354"/>
    </source>
</evidence>
<evidence type="ECO:0000259" key="7">
    <source>
        <dbReference type="PROSITE" id="PS51362"/>
    </source>
</evidence>
<dbReference type="Pfam" id="PF00019">
    <property type="entry name" value="TGF_beta"/>
    <property type="match status" value="1"/>
</dbReference>
<dbReference type="EMBL" id="JAOPHQ010002017">
    <property type="protein sequence ID" value="KAK0148481.1"/>
    <property type="molecule type" value="Genomic_DNA"/>
</dbReference>
<keyword evidence="4" id="KW-0221">Differentiation</keyword>
<keyword evidence="5" id="KW-0339">Growth factor</keyword>
<dbReference type="Proteomes" id="UP001174136">
    <property type="component" value="Unassembled WGS sequence"/>
</dbReference>
<keyword evidence="3" id="KW-0732">Signal</keyword>
<comment type="similarity">
    <text evidence="5">Belongs to the TGF-beta family.</text>
</comment>
<feature type="region of interest" description="Disordered" evidence="6">
    <location>
        <begin position="1"/>
        <end position="65"/>
    </location>
</feature>
<dbReference type="PANTHER" id="PTHR15009">
    <property type="entry name" value="MUELLERIAN-INHIBITING FACTOR"/>
    <property type="match status" value="1"/>
</dbReference>
<comment type="caution">
    <text evidence="8">The sequence shown here is derived from an EMBL/GenBank/DDBJ whole genome shotgun (WGS) entry which is preliminary data.</text>
</comment>
<dbReference type="PANTHER" id="PTHR15009:SF4">
    <property type="entry name" value="MUELLERIAN-INHIBITING FACTOR"/>
    <property type="match status" value="1"/>
</dbReference>
<gene>
    <name evidence="8" type="primary">AMH</name>
    <name evidence="8" type="ORF">N1851_011185</name>
</gene>
<dbReference type="AlphaFoldDB" id="A0AA47MYL7"/>
<dbReference type="PROSITE" id="PS51362">
    <property type="entry name" value="TGF_BETA_2"/>
    <property type="match status" value="1"/>
</dbReference>
<dbReference type="Gene3D" id="2.10.90.10">
    <property type="entry name" value="Cystine-knot cytokines"/>
    <property type="match status" value="1"/>
</dbReference>
<dbReference type="InterPro" id="IPR021203">
    <property type="entry name" value="Muellerian-inhibiting_factor"/>
</dbReference>
<evidence type="ECO:0000256" key="6">
    <source>
        <dbReference type="SAM" id="MobiDB-lite"/>
    </source>
</evidence>
<evidence type="ECO:0000313" key="8">
    <source>
        <dbReference type="EMBL" id="KAK0148481.1"/>
    </source>
</evidence>
<evidence type="ECO:0000313" key="9">
    <source>
        <dbReference type="Proteomes" id="UP001174136"/>
    </source>
</evidence>
<feature type="region of interest" description="Disordered" evidence="6">
    <location>
        <begin position="81"/>
        <end position="111"/>
    </location>
</feature>
<dbReference type="SUPFAM" id="SSF57501">
    <property type="entry name" value="Cystine-knot cytokines"/>
    <property type="match status" value="1"/>
</dbReference>
<dbReference type="GO" id="GO:0030154">
    <property type="term" value="P:cell differentiation"/>
    <property type="evidence" value="ECO:0007669"/>
    <property type="project" value="UniProtKB-KW"/>
</dbReference>
<dbReference type="GO" id="GO:0008083">
    <property type="term" value="F:growth factor activity"/>
    <property type="evidence" value="ECO:0007669"/>
    <property type="project" value="UniProtKB-KW"/>
</dbReference>
<dbReference type="Pfam" id="PF04709">
    <property type="entry name" value="AMH_N"/>
    <property type="match status" value="1"/>
</dbReference>
<name>A0AA47MYL7_MERPO</name>
<dbReference type="SMART" id="SM00204">
    <property type="entry name" value="TGFB"/>
    <property type="match status" value="1"/>
</dbReference>
<dbReference type="InterPro" id="IPR029034">
    <property type="entry name" value="Cystine-knot_cytokine"/>
</dbReference>
<reference evidence="8" key="1">
    <citation type="journal article" date="2023" name="Front. Mar. Sci.">
        <title>A new Merluccius polli reference genome to investigate the effects of global change in West African waters.</title>
        <authorList>
            <person name="Mateo J.L."/>
            <person name="Blanco-Fernandez C."/>
            <person name="Garcia-Vazquez E."/>
            <person name="Machado-Schiaffino G."/>
        </authorList>
    </citation>
    <scope>NUCLEOTIDE SEQUENCE</scope>
    <source>
        <strain evidence="8">C29</strain>
        <tissue evidence="8">Fin</tissue>
    </source>
</reference>
<dbReference type="InterPro" id="IPR001839">
    <property type="entry name" value="TGF-b_C"/>
</dbReference>
<dbReference type="GO" id="GO:0008406">
    <property type="term" value="P:gonad development"/>
    <property type="evidence" value="ECO:0007669"/>
    <property type="project" value="InterPro"/>
</dbReference>
<evidence type="ECO:0000256" key="3">
    <source>
        <dbReference type="ARBA" id="ARBA00022729"/>
    </source>
</evidence>
<evidence type="ECO:0000256" key="4">
    <source>
        <dbReference type="ARBA" id="ARBA00022782"/>
    </source>
</evidence>
<accession>A0AA47MYL7</accession>
<protein>
    <submittedName>
        <fullName evidence="8">Muellerian-inhibiting factor</fullName>
    </submittedName>
</protein>
<sequence length="560" mass="59188">MDSGGAQPETPQRQLRFSSVVPVAETRSPTDAVNPGGADTPGVRDDGDVLGASPRRPGNACLEGSQGRDLLSDLFAALRVTGGGGSSSSSGSSSGSSGGQGDPSAAPFGVCTNSGMESTTALMQLRAKGATCGTGNQMDVLQPITELLGAEGERLILTLAVPESPLLTHTPTVLLAFDGPLMAKDLDVAFTGPHLHPNTQSVCISEETRYVILTGRASEEHHSQKWSIFLETKSPDAAQKLQEILIGGGPGSKISMTPLLLFLSESGPDIRSKPIADTAPLGSADTFSFLSELHSFLGDVSPRTPEEARSSPVQLQSLPSLPPLALGLSSGETVLTGLLNSFSPTVFSFPTPLSVLRRGRGGELALPPHQVEELRQKLRRVVEQVLELMGEVVEEEDKEVEQRAIKSLERLEALSAFPKEDPPAGERQYRAFLLLKALQTVARAYEVQRGLRAARAGQGSSQAGANLCGLQSLTVALDTRLVGPDTAAINNCHGVCGYPLHNGNNHAILLNQQIQSGRALDRSLCCVPVAYDDMQVVELVEGGTYMYIKPNMVAKQCGCR</sequence>
<organism evidence="8 9">
    <name type="scientific">Merluccius polli</name>
    <name type="common">Benguela hake</name>
    <name type="synonym">Merluccius cadenati</name>
    <dbReference type="NCBI Taxonomy" id="89951"/>
    <lineage>
        <taxon>Eukaryota</taxon>
        <taxon>Metazoa</taxon>
        <taxon>Chordata</taxon>
        <taxon>Craniata</taxon>
        <taxon>Vertebrata</taxon>
        <taxon>Euteleostomi</taxon>
        <taxon>Actinopterygii</taxon>
        <taxon>Neopterygii</taxon>
        <taxon>Teleostei</taxon>
        <taxon>Neoteleostei</taxon>
        <taxon>Acanthomorphata</taxon>
        <taxon>Zeiogadaria</taxon>
        <taxon>Gadariae</taxon>
        <taxon>Gadiformes</taxon>
        <taxon>Gadoidei</taxon>
        <taxon>Merlucciidae</taxon>
        <taxon>Merluccius</taxon>
    </lineage>
</organism>
<evidence type="ECO:0000256" key="2">
    <source>
        <dbReference type="ARBA" id="ARBA00022525"/>
    </source>
</evidence>
<keyword evidence="2" id="KW-0964">Secreted</keyword>
<keyword evidence="9" id="KW-1185">Reference proteome</keyword>
<feature type="domain" description="TGF-beta family profile" evidence="7">
    <location>
        <begin position="449"/>
        <end position="560"/>
    </location>
</feature>
<evidence type="ECO:0000256" key="1">
    <source>
        <dbReference type="ARBA" id="ARBA00004613"/>
    </source>
</evidence>
<comment type="subcellular location">
    <subcellularLocation>
        <location evidence="1">Secreted</location>
    </subcellularLocation>
</comment>